<proteinExistence type="predicted"/>
<dbReference type="InterPro" id="IPR044660">
    <property type="entry name" value="IBH1-like"/>
</dbReference>
<evidence type="ECO:0000256" key="2">
    <source>
        <dbReference type="ARBA" id="ARBA00023015"/>
    </source>
</evidence>
<sequence length="188" mass="20697">MSSEQGSAANPSTSLDVEGTETIPFLRLSRSRRSSEAPARHLSWRWRATAAQKVYSLKLYNALRRSRRSTTVRDTANKMLAATARGTTRWSRAILVSPLGNGLYRHKNTKPVSTARGDGGRSWKLSPVRTRVRVLGGLVPGCRRTALPELLDETADYIGALEMQVRAMTALSKILSEFQPSDKLGSAL</sequence>
<evidence type="ECO:0000256" key="1">
    <source>
        <dbReference type="ARBA" id="ARBA00004123"/>
    </source>
</evidence>
<reference evidence="6 7" key="1">
    <citation type="journal article" date="2014" name="Science">
        <title>Plant genetics. Early allopolyploid evolution in the post-Neolithic Brassica napus oilseed genome.</title>
        <authorList>
            <person name="Chalhoub B."/>
            <person name="Denoeud F."/>
            <person name="Liu S."/>
            <person name="Parkin I.A."/>
            <person name="Tang H."/>
            <person name="Wang X."/>
            <person name="Chiquet J."/>
            <person name="Belcram H."/>
            <person name="Tong C."/>
            <person name="Samans B."/>
            <person name="Correa M."/>
            <person name="Da Silva C."/>
            <person name="Just J."/>
            <person name="Falentin C."/>
            <person name="Koh C.S."/>
            <person name="Le Clainche I."/>
            <person name="Bernard M."/>
            <person name="Bento P."/>
            <person name="Noel B."/>
            <person name="Labadie K."/>
            <person name="Alberti A."/>
            <person name="Charles M."/>
            <person name="Arnaud D."/>
            <person name="Guo H."/>
            <person name="Daviaud C."/>
            <person name="Alamery S."/>
            <person name="Jabbari K."/>
            <person name="Zhao M."/>
            <person name="Edger P.P."/>
            <person name="Chelaifa H."/>
            <person name="Tack D."/>
            <person name="Lassalle G."/>
            <person name="Mestiri I."/>
            <person name="Schnel N."/>
            <person name="Le Paslier M.C."/>
            <person name="Fan G."/>
            <person name="Renault V."/>
            <person name="Bayer P.E."/>
            <person name="Golicz A.A."/>
            <person name="Manoli S."/>
            <person name="Lee T.H."/>
            <person name="Thi V.H."/>
            <person name="Chalabi S."/>
            <person name="Hu Q."/>
            <person name="Fan C."/>
            <person name="Tollenaere R."/>
            <person name="Lu Y."/>
            <person name="Battail C."/>
            <person name="Shen J."/>
            <person name="Sidebottom C.H."/>
            <person name="Wang X."/>
            <person name="Canaguier A."/>
            <person name="Chauveau A."/>
            <person name="Berard A."/>
            <person name="Deniot G."/>
            <person name="Guan M."/>
            <person name="Liu Z."/>
            <person name="Sun F."/>
            <person name="Lim Y.P."/>
            <person name="Lyons E."/>
            <person name="Town C.D."/>
            <person name="Bancroft I."/>
            <person name="Wang X."/>
            <person name="Meng J."/>
            <person name="Ma J."/>
            <person name="Pires J.C."/>
            <person name="King G.J."/>
            <person name="Brunel D."/>
            <person name="Delourme R."/>
            <person name="Renard M."/>
            <person name="Aury J.M."/>
            <person name="Adams K.L."/>
            <person name="Batley J."/>
            <person name="Snowdon R.J."/>
            <person name="Tost J."/>
            <person name="Edwards D."/>
            <person name="Zhou Y."/>
            <person name="Hua W."/>
            <person name="Sharpe A.G."/>
            <person name="Paterson A.H."/>
            <person name="Guan C."/>
            <person name="Wincker P."/>
        </authorList>
    </citation>
    <scope>NUCLEOTIDE SEQUENCE [LARGE SCALE GENOMIC DNA]</scope>
    <source>
        <strain evidence="7">cv. Darmor-bzh</strain>
    </source>
</reference>
<keyword evidence="4" id="KW-0539">Nucleus</keyword>
<dbReference type="PaxDb" id="3708-A0A078IGC9"/>
<dbReference type="SMR" id="A0A078IGC9"/>
<dbReference type="Proteomes" id="UP000028999">
    <property type="component" value="Unassembled WGS sequence"/>
</dbReference>
<reference evidence="5" key="3">
    <citation type="submission" date="2021-01" db="EMBL/GenBank/DDBJ databases">
        <authorList>
            <consortium name="Genoscope - CEA"/>
            <person name="William W."/>
        </authorList>
    </citation>
    <scope>NUCLEOTIDE SEQUENCE</scope>
</reference>
<name>A0A078IGC9_BRANA</name>
<keyword evidence="3" id="KW-0804">Transcription</keyword>
<dbReference type="AlphaFoldDB" id="A0A078IGC9"/>
<evidence type="ECO:0000313" key="7">
    <source>
        <dbReference type="Proteomes" id="UP000028999"/>
    </source>
</evidence>
<protein>
    <submittedName>
        <fullName evidence="5">(rape) hypothetical protein</fullName>
    </submittedName>
    <submittedName>
        <fullName evidence="6">BnaC03g34370D protein</fullName>
    </submittedName>
</protein>
<dbReference type="Gramene" id="CDY49980">
    <property type="protein sequence ID" value="CDY49980"/>
    <property type="gene ID" value="GSBRNA2T00094177001"/>
</dbReference>
<comment type="subcellular location">
    <subcellularLocation>
        <location evidence="1">Nucleus</location>
    </subcellularLocation>
</comment>
<keyword evidence="7" id="KW-1185">Reference proteome</keyword>
<reference evidence="6" key="2">
    <citation type="submission" date="2014-06" db="EMBL/GenBank/DDBJ databases">
        <authorList>
            <person name="Genoscope - CEA"/>
        </authorList>
    </citation>
    <scope>NUCLEOTIDE SEQUENCE</scope>
</reference>
<dbReference type="EMBL" id="LK032873">
    <property type="protein sequence ID" value="CDY49980.1"/>
    <property type="molecule type" value="Genomic_DNA"/>
</dbReference>
<accession>A0A078IGC9</accession>
<dbReference type="InterPro" id="IPR044549">
    <property type="entry name" value="bHLH_AtIBH1-like"/>
</dbReference>
<dbReference type="OMA" id="CPSNQRT"/>
<keyword evidence="2" id="KW-0805">Transcription regulation</keyword>
<dbReference type="Proteomes" id="UP001295469">
    <property type="component" value="Chromosome C03"/>
</dbReference>
<dbReference type="OrthoDB" id="1098643at2759"/>
<dbReference type="GO" id="GO:0005634">
    <property type="term" value="C:nucleus"/>
    <property type="evidence" value="ECO:0007669"/>
    <property type="project" value="UniProtKB-SubCell"/>
</dbReference>
<dbReference type="PANTHER" id="PTHR33124:SF75">
    <property type="entry name" value="GENOME ASSEMBLY, CHROMOSOME: A03"/>
    <property type="match status" value="1"/>
</dbReference>
<dbReference type="STRING" id="3708.A0A078IGC9"/>
<evidence type="ECO:0000313" key="5">
    <source>
        <dbReference type="EMBL" id="CAF1703499.1"/>
    </source>
</evidence>
<gene>
    <name evidence="6" type="primary">BnaC03g34370D</name>
    <name evidence="5" type="ORF">DARMORV10_C03P41770.1</name>
    <name evidence="6" type="ORF">GSBRNA2T00094177001</name>
</gene>
<evidence type="ECO:0000256" key="3">
    <source>
        <dbReference type="ARBA" id="ARBA00023163"/>
    </source>
</evidence>
<evidence type="ECO:0000256" key="4">
    <source>
        <dbReference type="ARBA" id="ARBA00023242"/>
    </source>
</evidence>
<dbReference type="CDD" id="cd11444">
    <property type="entry name" value="bHLH_AtIBH1_like"/>
    <property type="match status" value="1"/>
</dbReference>
<dbReference type="PANTHER" id="PTHR33124">
    <property type="entry name" value="TRANSCRIPTION FACTOR IBH1-LIKE 1"/>
    <property type="match status" value="1"/>
</dbReference>
<evidence type="ECO:0000313" key="6">
    <source>
        <dbReference type="EMBL" id="CDY49980.1"/>
    </source>
</evidence>
<dbReference type="GO" id="GO:0006355">
    <property type="term" value="P:regulation of DNA-templated transcription"/>
    <property type="evidence" value="ECO:0007669"/>
    <property type="project" value="InterPro"/>
</dbReference>
<dbReference type="EMBL" id="HG994367">
    <property type="protein sequence ID" value="CAF1703499.1"/>
    <property type="molecule type" value="Genomic_DNA"/>
</dbReference>
<organism evidence="6 7">
    <name type="scientific">Brassica napus</name>
    <name type="common">Rape</name>
    <dbReference type="NCBI Taxonomy" id="3708"/>
    <lineage>
        <taxon>Eukaryota</taxon>
        <taxon>Viridiplantae</taxon>
        <taxon>Streptophyta</taxon>
        <taxon>Embryophyta</taxon>
        <taxon>Tracheophyta</taxon>
        <taxon>Spermatophyta</taxon>
        <taxon>Magnoliopsida</taxon>
        <taxon>eudicotyledons</taxon>
        <taxon>Gunneridae</taxon>
        <taxon>Pentapetalae</taxon>
        <taxon>rosids</taxon>
        <taxon>malvids</taxon>
        <taxon>Brassicales</taxon>
        <taxon>Brassicaceae</taxon>
        <taxon>Brassiceae</taxon>
        <taxon>Brassica</taxon>
    </lineage>
</organism>